<dbReference type="InterPro" id="IPR035973">
    <property type="entry name" value="Cyt_c_oxidase_su3-like_sf"/>
</dbReference>
<protein>
    <submittedName>
        <fullName evidence="9">Cytochrome c oxidase polypeptide III</fullName>
    </submittedName>
</protein>
<evidence type="ECO:0000256" key="1">
    <source>
        <dbReference type="ARBA" id="ARBA00004141"/>
    </source>
</evidence>
<keyword evidence="4 7" id="KW-1133">Transmembrane helix</keyword>
<dbReference type="GO" id="GO:0019646">
    <property type="term" value="P:aerobic electron transport chain"/>
    <property type="evidence" value="ECO:0007669"/>
    <property type="project" value="InterPro"/>
</dbReference>
<feature type="transmembrane region" description="Helical" evidence="7">
    <location>
        <begin position="17"/>
        <end position="41"/>
    </location>
</feature>
<organism evidence="9 10">
    <name type="scientific">Nitrospirillum viridazoti CBAmc</name>
    <dbReference type="NCBI Taxonomy" id="1441467"/>
    <lineage>
        <taxon>Bacteria</taxon>
        <taxon>Pseudomonadati</taxon>
        <taxon>Pseudomonadota</taxon>
        <taxon>Alphaproteobacteria</taxon>
        <taxon>Rhodospirillales</taxon>
        <taxon>Azospirillaceae</taxon>
        <taxon>Nitrospirillum</taxon>
        <taxon>Nitrospirillum viridazoti</taxon>
    </lineage>
</organism>
<sequence length="203" mass="21604">MADAAPSRQRDTTLMGMYLFLASEIMLFGGLFAVALALRLLHPQEVAAASRRLHYGIGAANTVLLLTSSLAVALAVAAAEMGKVKGTVAGLLAAAGLGLGFLALKAAEYGMEIREQLLPAFTPAEAFDSPAAHLFMDLYLVATALHAVHVTVGVALLAGLAWRVHRRSLALPRAATGVEVVGLYWHLVDVIWVFLYPILYLVR</sequence>
<feature type="domain" description="Heme-copper oxidase subunit III family profile" evidence="8">
    <location>
        <begin position="15"/>
        <end position="203"/>
    </location>
</feature>
<dbReference type="AlphaFoldDB" id="A0A248K0A3"/>
<evidence type="ECO:0000313" key="10">
    <source>
        <dbReference type="Proteomes" id="UP000197153"/>
    </source>
</evidence>
<evidence type="ECO:0000256" key="4">
    <source>
        <dbReference type="ARBA" id="ARBA00022989"/>
    </source>
</evidence>
<name>A0A248K0A3_9PROT</name>
<dbReference type="Pfam" id="PF00510">
    <property type="entry name" value="COX3"/>
    <property type="match status" value="1"/>
</dbReference>
<comment type="subcellular location">
    <subcellularLocation>
        <location evidence="6">Cell membrane</location>
        <topology evidence="6">Multi-pass membrane protein</topology>
    </subcellularLocation>
    <subcellularLocation>
        <location evidence="1">Membrane</location>
        <topology evidence="1">Multi-pass membrane protein</topology>
    </subcellularLocation>
</comment>
<keyword evidence="3 6" id="KW-0812">Transmembrane</keyword>
<dbReference type="Gene3D" id="1.20.120.80">
    <property type="entry name" value="Cytochrome c oxidase, subunit III, four-helix bundle"/>
    <property type="match status" value="1"/>
</dbReference>
<dbReference type="GO" id="GO:0004129">
    <property type="term" value="F:cytochrome-c oxidase activity"/>
    <property type="evidence" value="ECO:0007669"/>
    <property type="project" value="InterPro"/>
</dbReference>
<evidence type="ECO:0000313" key="9">
    <source>
        <dbReference type="EMBL" id="ASG24186.1"/>
    </source>
</evidence>
<evidence type="ECO:0000256" key="5">
    <source>
        <dbReference type="ARBA" id="ARBA00023136"/>
    </source>
</evidence>
<dbReference type="GO" id="GO:0005886">
    <property type="term" value="C:plasma membrane"/>
    <property type="evidence" value="ECO:0007669"/>
    <property type="project" value="UniProtKB-SubCell"/>
</dbReference>
<dbReference type="EMBL" id="CP022112">
    <property type="protein sequence ID" value="ASG24186.1"/>
    <property type="molecule type" value="Genomic_DNA"/>
</dbReference>
<proteinExistence type="inferred from homology"/>
<dbReference type="PANTHER" id="PTHR11403:SF6">
    <property type="entry name" value="NITRIC OXIDE REDUCTASE SUBUNIT E"/>
    <property type="match status" value="1"/>
</dbReference>
<feature type="transmembrane region" description="Helical" evidence="7">
    <location>
        <begin position="53"/>
        <end position="78"/>
    </location>
</feature>
<dbReference type="Proteomes" id="UP000197153">
    <property type="component" value="Chromosome 3"/>
</dbReference>
<evidence type="ECO:0000256" key="3">
    <source>
        <dbReference type="ARBA" id="ARBA00022692"/>
    </source>
</evidence>
<dbReference type="PANTHER" id="PTHR11403">
    <property type="entry name" value="CYTOCHROME C OXIDASE SUBUNIT III"/>
    <property type="match status" value="1"/>
</dbReference>
<evidence type="ECO:0000256" key="7">
    <source>
        <dbReference type="SAM" id="Phobius"/>
    </source>
</evidence>
<dbReference type="PROSITE" id="PS50253">
    <property type="entry name" value="COX3"/>
    <property type="match status" value="1"/>
</dbReference>
<comment type="similarity">
    <text evidence="2 6">Belongs to the cytochrome c oxidase subunit 3 family.</text>
</comment>
<gene>
    <name evidence="9" type="ORF">Y958_25040</name>
</gene>
<accession>A0A248K0A3</accession>
<evidence type="ECO:0000259" key="8">
    <source>
        <dbReference type="PROSITE" id="PS50253"/>
    </source>
</evidence>
<dbReference type="KEGG" id="nao:Y958_25040"/>
<feature type="transmembrane region" description="Helical" evidence="7">
    <location>
        <begin position="182"/>
        <end position="202"/>
    </location>
</feature>
<evidence type="ECO:0000256" key="6">
    <source>
        <dbReference type="RuleBase" id="RU003376"/>
    </source>
</evidence>
<feature type="transmembrane region" description="Helical" evidence="7">
    <location>
        <begin position="84"/>
        <end position="104"/>
    </location>
</feature>
<dbReference type="InterPro" id="IPR013833">
    <property type="entry name" value="Cyt_c_oxidase_su3_a-hlx"/>
</dbReference>
<dbReference type="RefSeq" id="WP_088874628.1">
    <property type="nucleotide sequence ID" value="NZ_CP022112.1"/>
</dbReference>
<keyword evidence="10" id="KW-1185">Reference proteome</keyword>
<feature type="transmembrane region" description="Helical" evidence="7">
    <location>
        <begin position="138"/>
        <end position="162"/>
    </location>
</feature>
<dbReference type="SUPFAM" id="SSF81452">
    <property type="entry name" value="Cytochrome c oxidase subunit III-like"/>
    <property type="match status" value="1"/>
</dbReference>
<dbReference type="InterPro" id="IPR024791">
    <property type="entry name" value="Cyt_c/ubiquinol_Oxase_su3"/>
</dbReference>
<dbReference type="InterPro" id="IPR000298">
    <property type="entry name" value="Cyt_c_oxidase-like_su3"/>
</dbReference>
<reference evidence="9" key="1">
    <citation type="submission" date="2017-06" db="EMBL/GenBank/DDBJ databases">
        <title>Complete genome sequence of Nitrospirillum amazonense strain CBAmC, an endophytic nitrogen-fixing and plant growth-promoting bacterium, isolated from sugarcane.</title>
        <authorList>
            <person name="Schwab S."/>
            <person name="dos Santos Teixeira K.R."/>
            <person name="Simoes Araujo J.L."/>
            <person name="Soares Vidal M."/>
            <person name="Borges de Freitas H.R."/>
            <person name="Rivello Crivelaro A.L."/>
            <person name="Bueno de Camargo Nunes A."/>
            <person name="dos Santos C.M."/>
            <person name="Palmeira da Silva Rosa D."/>
            <person name="da Silva Padilha D."/>
            <person name="da Silva E."/>
            <person name="Araujo Terra L."/>
            <person name="Soares Mendes V."/>
            <person name="Farinelli L."/>
            <person name="Magalhaes Cruz L."/>
            <person name="Baldani J.I."/>
        </authorList>
    </citation>
    <scope>NUCLEOTIDE SEQUENCE [LARGE SCALE GENOMIC DNA]</scope>
    <source>
        <strain evidence="9">CBAmC</strain>
    </source>
</reference>
<evidence type="ECO:0000256" key="2">
    <source>
        <dbReference type="ARBA" id="ARBA00010581"/>
    </source>
</evidence>
<keyword evidence="5 7" id="KW-0472">Membrane</keyword>